<keyword evidence="2" id="KW-1185">Reference proteome</keyword>
<sequence length="162" mass="17226">MVKQRLHKRKLQPSAPIYHSLVSSLSLIGETKPLDLGPTSGVKLRPMTRIAHIIATLFLLATMLGQSAGATSDTSQDMDCCDNEMMQQMHVVDGLEGDTCTQERECPGGDACCGQAIQSAPALMPALAEASSRIFGQALFEMDTLQQPNGAPVASFAQPPIA</sequence>
<gene>
    <name evidence="1" type="ORF">SAMN04488071_0609</name>
</gene>
<dbReference type="Proteomes" id="UP000183685">
    <property type="component" value="Unassembled WGS sequence"/>
</dbReference>
<dbReference type="STRING" id="637679.GCA_001550055_00281"/>
<accession>A0A1G6ULH9</accession>
<reference evidence="1 2" key="1">
    <citation type="submission" date="2016-10" db="EMBL/GenBank/DDBJ databases">
        <authorList>
            <person name="de Groot N.N."/>
        </authorList>
    </citation>
    <scope>NUCLEOTIDE SEQUENCE [LARGE SCALE GENOMIC DNA]</scope>
    <source>
        <strain evidence="1 2">CGMCC 1.9109</strain>
    </source>
</reference>
<protein>
    <submittedName>
        <fullName evidence="1">Uncharacterized protein</fullName>
    </submittedName>
</protein>
<dbReference type="EMBL" id="FNAK01000001">
    <property type="protein sequence ID" value="SDD41395.1"/>
    <property type="molecule type" value="Genomic_DNA"/>
</dbReference>
<name>A0A1G6ULH9_9PROT</name>
<proteinExistence type="predicted"/>
<organism evidence="1 2">
    <name type="scientific">Kordiimonas lacus</name>
    <dbReference type="NCBI Taxonomy" id="637679"/>
    <lineage>
        <taxon>Bacteria</taxon>
        <taxon>Pseudomonadati</taxon>
        <taxon>Pseudomonadota</taxon>
        <taxon>Alphaproteobacteria</taxon>
        <taxon>Kordiimonadales</taxon>
        <taxon>Kordiimonadaceae</taxon>
        <taxon>Kordiimonas</taxon>
    </lineage>
</organism>
<dbReference type="AlphaFoldDB" id="A0A1G6ULH9"/>
<evidence type="ECO:0000313" key="1">
    <source>
        <dbReference type="EMBL" id="SDD41395.1"/>
    </source>
</evidence>
<evidence type="ECO:0000313" key="2">
    <source>
        <dbReference type="Proteomes" id="UP000183685"/>
    </source>
</evidence>